<dbReference type="EMBL" id="MT141701">
    <property type="protein sequence ID" value="QJA69385.1"/>
    <property type="molecule type" value="Genomic_DNA"/>
</dbReference>
<evidence type="ECO:0000256" key="4">
    <source>
        <dbReference type="SAM" id="MobiDB-lite"/>
    </source>
</evidence>
<sequence length="107" mass="12888">MVYVKINKLEEDLYRRGDGVGAISSMLARFHRQVQTSGILRDLKKHEFYEKPSIKKRRKQREARLRLIRKERKDALRKTGNKGQSRRGYRQPTYGNKEYRRPEEHSN</sequence>
<dbReference type="Gene3D" id="1.20.5.1150">
    <property type="entry name" value="Ribosomal protein S8"/>
    <property type="match status" value="1"/>
</dbReference>
<dbReference type="GO" id="GO:1990904">
    <property type="term" value="C:ribonucleoprotein complex"/>
    <property type="evidence" value="ECO:0007669"/>
    <property type="project" value="UniProtKB-KW"/>
</dbReference>
<dbReference type="GO" id="GO:0003735">
    <property type="term" value="F:structural constituent of ribosome"/>
    <property type="evidence" value="ECO:0007669"/>
    <property type="project" value="InterPro"/>
</dbReference>
<dbReference type="GO" id="GO:0005840">
    <property type="term" value="C:ribosome"/>
    <property type="evidence" value="ECO:0007669"/>
    <property type="project" value="UniProtKB-KW"/>
</dbReference>
<keyword evidence="3" id="KW-0687">Ribonucleoprotein</keyword>
<dbReference type="AlphaFoldDB" id="A0A6M3JJV2"/>
<proteinExistence type="inferred from homology"/>
<evidence type="ECO:0000256" key="3">
    <source>
        <dbReference type="ARBA" id="ARBA00023274"/>
    </source>
</evidence>
<accession>A0A6M3JJV2</accession>
<dbReference type="HAMAP" id="MF_00358">
    <property type="entry name" value="Ribosomal_bS21"/>
    <property type="match status" value="1"/>
</dbReference>
<dbReference type="Pfam" id="PF01165">
    <property type="entry name" value="Ribosomal_S21"/>
    <property type="match status" value="1"/>
</dbReference>
<dbReference type="EMBL" id="MT143257">
    <property type="protein sequence ID" value="QJA94741.1"/>
    <property type="molecule type" value="Genomic_DNA"/>
</dbReference>
<protein>
    <submittedName>
        <fullName evidence="5">Putative 30S ribosomal protein S21</fullName>
    </submittedName>
</protein>
<reference evidence="5" key="1">
    <citation type="submission" date="2020-03" db="EMBL/GenBank/DDBJ databases">
        <title>The deep terrestrial virosphere.</title>
        <authorList>
            <person name="Holmfeldt K."/>
            <person name="Nilsson E."/>
            <person name="Simone D."/>
            <person name="Lopez-Fernandez M."/>
            <person name="Wu X."/>
            <person name="de Brujin I."/>
            <person name="Lundin D."/>
            <person name="Andersson A."/>
            <person name="Bertilsson S."/>
            <person name="Dopson M."/>
        </authorList>
    </citation>
    <scope>NUCLEOTIDE SEQUENCE</scope>
    <source>
        <strain evidence="5">MM415A04650</strain>
        <strain evidence="6">MM415B03771</strain>
    </source>
</reference>
<gene>
    <name evidence="5" type="ORF">MM415A04650_0006</name>
    <name evidence="6" type="ORF">MM415B03771_0010</name>
</gene>
<organism evidence="5">
    <name type="scientific">viral metagenome</name>
    <dbReference type="NCBI Taxonomy" id="1070528"/>
    <lineage>
        <taxon>unclassified sequences</taxon>
        <taxon>metagenomes</taxon>
        <taxon>organismal metagenomes</taxon>
    </lineage>
</organism>
<evidence type="ECO:0000256" key="2">
    <source>
        <dbReference type="ARBA" id="ARBA00022980"/>
    </source>
</evidence>
<feature type="region of interest" description="Disordered" evidence="4">
    <location>
        <begin position="70"/>
        <end position="107"/>
    </location>
</feature>
<evidence type="ECO:0000256" key="1">
    <source>
        <dbReference type="ARBA" id="ARBA00006640"/>
    </source>
</evidence>
<dbReference type="NCBIfam" id="TIGR00030">
    <property type="entry name" value="S21p"/>
    <property type="match status" value="1"/>
</dbReference>
<evidence type="ECO:0000313" key="6">
    <source>
        <dbReference type="EMBL" id="QJA94741.1"/>
    </source>
</evidence>
<dbReference type="GO" id="GO:0006412">
    <property type="term" value="P:translation"/>
    <property type="evidence" value="ECO:0007669"/>
    <property type="project" value="InterPro"/>
</dbReference>
<evidence type="ECO:0000313" key="5">
    <source>
        <dbReference type="EMBL" id="QJA69385.1"/>
    </source>
</evidence>
<dbReference type="InterPro" id="IPR001911">
    <property type="entry name" value="Ribosomal_bS21"/>
</dbReference>
<name>A0A6M3JJV2_9ZZZZ</name>
<comment type="similarity">
    <text evidence="1">Belongs to the bacterial ribosomal protein bS21 family.</text>
</comment>
<dbReference type="InterPro" id="IPR038380">
    <property type="entry name" value="Ribosomal_bS21_sf"/>
</dbReference>
<keyword evidence="2 5" id="KW-0689">Ribosomal protein</keyword>
<feature type="compositionally biased region" description="Basic and acidic residues" evidence="4">
    <location>
        <begin position="97"/>
        <end position="107"/>
    </location>
</feature>